<sequence>MTTPFFASTLPGSSAASEAVDGAARSGRLSVAELFDHLRHALVVLDAQARVVGYNHTALQLLELPEDLMVTQPAIDEVVRWQHARGDLRGDLDHLLRRVWYHLEQVQATGEPHVYTYTTASGRTLQGATMALPGGGWVRTYTDISKHAQTLAALRDSEARFRSLTALSADWYWEADAEFRYTRIEGRSIDHDDMTRELAQRFLGRRPWDVPALNLPRPEDWAPLQQAVARGEVFRRWEVQRKLADGRTAWFALSGMPMHDAEGRLVGYRGVGRDITPRKEAEAAVHRLAFYDSLTGLYNRRAFHDRVQQAQAAAARSGAWAALCFIDLDNFKDINDAYGHATGDEVLRETARRLQATVRAEDTIGRLGGDEFIVLLEDLSADREQAAWRAQHVGEKIRAALEQPLTIGDLEVVATPSIGIALFAGEGESVEDILQRADMAMYESKAAGRNAVRFFDPALQERALLRVALQREMRHGLRAGEFVLHGQPIVDEHGRVRGQEALLRWLHPVRGLVSPMQFIPLAEESGFILPLGQWVLQRACELLAAWANDPHRCSWTLAVNLSARQLRQADLVQTVRTALKASGADPRRLKLELTESQLLHDVEDTISKMEALAEMGVQFALDDFGTGYSSLAYLKRLPLAQLKIDRTFVRDVLDDPNDAAIARTILQLAASLDLSVVAEGVETAAQFDTLRAMGCRLFQGYHFGRPAPL</sequence>
<evidence type="ECO:0000259" key="3">
    <source>
        <dbReference type="PROSITE" id="PS50887"/>
    </source>
</evidence>
<keyword evidence="5" id="KW-1185">Reference proteome</keyword>
<evidence type="ECO:0000313" key="4">
    <source>
        <dbReference type="EMBL" id="TSE33897.1"/>
    </source>
</evidence>
<dbReference type="InterPro" id="IPR013656">
    <property type="entry name" value="PAS_4"/>
</dbReference>
<dbReference type="Proteomes" id="UP000318294">
    <property type="component" value="Unassembled WGS sequence"/>
</dbReference>
<dbReference type="OrthoDB" id="9813903at2"/>
<dbReference type="PANTHER" id="PTHR44757">
    <property type="entry name" value="DIGUANYLATE CYCLASE DGCP"/>
    <property type="match status" value="1"/>
</dbReference>
<dbReference type="SUPFAM" id="SSF55785">
    <property type="entry name" value="PYP-like sensor domain (PAS domain)"/>
    <property type="match status" value="2"/>
</dbReference>
<dbReference type="FunFam" id="3.30.70.270:FF:000001">
    <property type="entry name" value="Diguanylate cyclase domain protein"/>
    <property type="match status" value="1"/>
</dbReference>
<dbReference type="InterPro" id="IPR043128">
    <property type="entry name" value="Rev_trsase/Diguanyl_cyclase"/>
</dbReference>
<dbReference type="NCBIfam" id="TIGR00229">
    <property type="entry name" value="sensory_box"/>
    <property type="match status" value="1"/>
</dbReference>
<dbReference type="Gene3D" id="3.30.70.270">
    <property type="match status" value="1"/>
</dbReference>
<dbReference type="CDD" id="cd01949">
    <property type="entry name" value="GGDEF"/>
    <property type="match status" value="1"/>
</dbReference>
<dbReference type="PROSITE" id="PS50887">
    <property type="entry name" value="GGDEF"/>
    <property type="match status" value="1"/>
</dbReference>
<dbReference type="Pfam" id="PF08448">
    <property type="entry name" value="PAS_4"/>
    <property type="match status" value="1"/>
</dbReference>
<dbReference type="AlphaFoldDB" id="A0A554XDI7"/>
<feature type="domain" description="EAL" evidence="2">
    <location>
        <begin position="466"/>
        <end position="709"/>
    </location>
</feature>
<accession>A0A554XDI7</accession>
<dbReference type="SMART" id="SM00052">
    <property type="entry name" value="EAL"/>
    <property type="match status" value="1"/>
</dbReference>
<feature type="domain" description="PAC" evidence="1">
    <location>
        <begin position="235"/>
        <end position="287"/>
    </location>
</feature>
<dbReference type="SUPFAM" id="SSF141868">
    <property type="entry name" value="EAL domain-like"/>
    <property type="match status" value="1"/>
</dbReference>
<dbReference type="InterPro" id="IPR052155">
    <property type="entry name" value="Biofilm_reg_signaling"/>
</dbReference>
<dbReference type="NCBIfam" id="TIGR00254">
    <property type="entry name" value="GGDEF"/>
    <property type="match status" value="1"/>
</dbReference>
<dbReference type="InterPro" id="IPR001633">
    <property type="entry name" value="EAL_dom"/>
</dbReference>
<dbReference type="Gene3D" id="3.30.450.20">
    <property type="entry name" value="PAS domain"/>
    <property type="match status" value="2"/>
</dbReference>
<dbReference type="InterPro" id="IPR000014">
    <property type="entry name" value="PAS"/>
</dbReference>
<dbReference type="GO" id="GO:0003824">
    <property type="term" value="F:catalytic activity"/>
    <property type="evidence" value="ECO:0007669"/>
    <property type="project" value="UniProtKB-ARBA"/>
</dbReference>
<dbReference type="CDD" id="cd00130">
    <property type="entry name" value="PAS"/>
    <property type="match status" value="1"/>
</dbReference>
<evidence type="ECO:0000259" key="2">
    <source>
        <dbReference type="PROSITE" id="PS50883"/>
    </source>
</evidence>
<dbReference type="SMART" id="SM00086">
    <property type="entry name" value="PAC"/>
    <property type="match status" value="1"/>
</dbReference>
<dbReference type="CDD" id="cd01948">
    <property type="entry name" value="EAL"/>
    <property type="match status" value="1"/>
</dbReference>
<dbReference type="Pfam" id="PF12860">
    <property type="entry name" value="PAS_7"/>
    <property type="match status" value="1"/>
</dbReference>
<feature type="domain" description="GGDEF" evidence="3">
    <location>
        <begin position="319"/>
        <end position="457"/>
    </location>
</feature>
<dbReference type="PANTHER" id="PTHR44757:SF2">
    <property type="entry name" value="BIOFILM ARCHITECTURE MAINTENANCE PROTEIN MBAA"/>
    <property type="match status" value="1"/>
</dbReference>
<evidence type="ECO:0000313" key="5">
    <source>
        <dbReference type="Proteomes" id="UP000318294"/>
    </source>
</evidence>
<comment type="caution">
    <text evidence="4">The sequence shown here is derived from an EMBL/GenBank/DDBJ whole genome shotgun (WGS) entry which is preliminary data.</text>
</comment>
<dbReference type="InterPro" id="IPR001610">
    <property type="entry name" value="PAC"/>
</dbReference>
<dbReference type="Pfam" id="PF00990">
    <property type="entry name" value="GGDEF"/>
    <property type="match status" value="1"/>
</dbReference>
<dbReference type="InterPro" id="IPR000700">
    <property type="entry name" value="PAS-assoc_C"/>
</dbReference>
<reference evidence="4 5" key="1">
    <citation type="submission" date="2019-07" db="EMBL/GenBank/DDBJ databases">
        <title>Tepidimonas charontis SPSP-6 draft genome.</title>
        <authorList>
            <person name="Da Costa M.S."/>
            <person name="Froufe H.J.C."/>
            <person name="Egas C."/>
            <person name="Albuquerque L."/>
        </authorList>
    </citation>
    <scope>NUCLEOTIDE SEQUENCE [LARGE SCALE GENOMIC DNA]</scope>
    <source>
        <strain evidence="4 5">SPSP-6</strain>
    </source>
</reference>
<organism evidence="4 5">
    <name type="scientific">Tepidimonas charontis</name>
    <dbReference type="NCBI Taxonomy" id="2267262"/>
    <lineage>
        <taxon>Bacteria</taxon>
        <taxon>Pseudomonadati</taxon>
        <taxon>Pseudomonadota</taxon>
        <taxon>Betaproteobacteria</taxon>
        <taxon>Burkholderiales</taxon>
        <taxon>Tepidimonas</taxon>
    </lineage>
</organism>
<dbReference type="Pfam" id="PF00563">
    <property type="entry name" value="EAL"/>
    <property type="match status" value="1"/>
</dbReference>
<protein>
    <submittedName>
        <fullName evidence="4">Putative signaling protein</fullName>
    </submittedName>
</protein>
<dbReference type="PROSITE" id="PS50883">
    <property type="entry name" value="EAL"/>
    <property type="match status" value="1"/>
</dbReference>
<dbReference type="EMBL" id="VJON01000023">
    <property type="protein sequence ID" value="TSE33897.1"/>
    <property type="molecule type" value="Genomic_DNA"/>
</dbReference>
<dbReference type="PROSITE" id="PS50113">
    <property type="entry name" value="PAC"/>
    <property type="match status" value="1"/>
</dbReference>
<dbReference type="SMART" id="SM00267">
    <property type="entry name" value="GGDEF"/>
    <property type="match status" value="1"/>
</dbReference>
<dbReference type="InterPro" id="IPR029787">
    <property type="entry name" value="Nucleotide_cyclase"/>
</dbReference>
<proteinExistence type="predicted"/>
<name>A0A554XDI7_9BURK</name>
<dbReference type="SUPFAM" id="SSF55073">
    <property type="entry name" value="Nucleotide cyclase"/>
    <property type="match status" value="1"/>
</dbReference>
<dbReference type="InterPro" id="IPR035965">
    <property type="entry name" value="PAS-like_dom_sf"/>
</dbReference>
<dbReference type="RefSeq" id="WP_144328509.1">
    <property type="nucleotide sequence ID" value="NZ_VJON01000023.1"/>
</dbReference>
<gene>
    <name evidence="4" type="ORF">Tchar_01560</name>
</gene>
<evidence type="ECO:0000259" key="1">
    <source>
        <dbReference type="PROSITE" id="PS50113"/>
    </source>
</evidence>
<dbReference type="Gene3D" id="3.20.20.450">
    <property type="entry name" value="EAL domain"/>
    <property type="match status" value="1"/>
</dbReference>
<dbReference type="InterPro" id="IPR035919">
    <property type="entry name" value="EAL_sf"/>
</dbReference>
<dbReference type="InterPro" id="IPR000160">
    <property type="entry name" value="GGDEF_dom"/>
</dbReference>